<evidence type="ECO:0000256" key="5">
    <source>
        <dbReference type="ARBA" id="ARBA00022491"/>
    </source>
</evidence>
<gene>
    <name evidence="14" type="primary">ideR</name>
    <name evidence="14" type="ORF">NCTC9836_00310</name>
</gene>
<dbReference type="PROSITE" id="PS50944">
    <property type="entry name" value="HTH_DTXR"/>
    <property type="match status" value="1"/>
</dbReference>
<dbReference type="SMART" id="SM00529">
    <property type="entry name" value="HTH_DTXR"/>
    <property type="match status" value="1"/>
</dbReference>
<comment type="subcellular location">
    <subcellularLocation>
        <location evidence="1">Cytoplasm</location>
    </subcellularLocation>
</comment>
<dbReference type="RefSeq" id="WP_115640165.1">
    <property type="nucleotide sequence ID" value="NZ_UFWZ01000001.1"/>
</dbReference>
<dbReference type="GO" id="GO:0046983">
    <property type="term" value="F:protein dimerization activity"/>
    <property type="evidence" value="ECO:0007669"/>
    <property type="project" value="InterPro"/>
</dbReference>
<protein>
    <recommendedName>
        <fullName evidence="12">Manganese transport regulator</fullName>
    </recommendedName>
</protein>
<dbReference type="PANTHER" id="PTHR33238">
    <property type="entry name" value="IRON (METAL) DEPENDENT REPRESSOR, DTXR FAMILY"/>
    <property type="match status" value="1"/>
</dbReference>
<dbReference type="GO" id="GO:0003677">
    <property type="term" value="F:DNA binding"/>
    <property type="evidence" value="ECO:0007669"/>
    <property type="project" value="UniProtKB-KW"/>
</dbReference>
<keyword evidence="7" id="KW-0805">Transcription regulation</keyword>
<dbReference type="GO" id="GO:0005737">
    <property type="term" value="C:cytoplasm"/>
    <property type="evidence" value="ECO:0007669"/>
    <property type="project" value="UniProtKB-SubCell"/>
</dbReference>
<evidence type="ECO:0000256" key="6">
    <source>
        <dbReference type="ARBA" id="ARBA00023004"/>
    </source>
</evidence>
<keyword evidence="6" id="KW-0408">Iron</keyword>
<dbReference type="Pfam" id="PF01325">
    <property type="entry name" value="Fe_dep_repress"/>
    <property type="match status" value="1"/>
</dbReference>
<dbReference type="EMBL" id="UFWZ01000001">
    <property type="protein sequence ID" value="SUY45510.1"/>
    <property type="molecule type" value="Genomic_DNA"/>
</dbReference>
<evidence type="ECO:0000313" key="15">
    <source>
        <dbReference type="Proteomes" id="UP000254664"/>
    </source>
</evidence>
<evidence type="ECO:0000256" key="4">
    <source>
        <dbReference type="ARBA" id="ARBA00022490"/>
    </source>
</evidence>
<comment type="similarity">
    <text evidence="2">Belongs to the DtxR/MntR family.</text>
</comment>
<feature type="domain" description="HTH dtxR-type" evidence="13">
    <location>
        <begin position="1"/>
        <end position="62"/>
    </location>
</feature>
<organism evidence="14 15">
    <name type="scientific">Clostridium putrefaciens</name>
    <dbReference type="NCBI Taxonomy" id="99675"/>
    <lineage>
        <taxon>Bacteria</taxon>
        <taxon>Bacillati</taxon>
        <taxon>Bacillota</taxon>
        <taxon>Clostridia</taxon>
        <taxon>Eubacteriales</taxon>
        <taxon>Clostridiaceae</taxon>
        <taxon>Clostridium</taxon>
    </lineage>
</organism>
<sequence length="211" mass="24327">MTDNKEDYLKAVYNLGGNRKQVNNKDIAKVLGVSAPSVSEMLKKLLDEGYLEYTPYKGIKLTEYGEKEAVNIIRRHRLWEVFLVEHLGYDWHEVNEEAEKLEHVTNLKLEGRLDKYLNYPKACPHGSPIFQNEIGLSRYRTLDTLDVGEESTIRRVFDERKLLQYVDSLGLSIGDEIKVWNLAPYNGPITLRINEKDIIIGKEAANNIFVD</sequence>
<dbReference type="Pfam" id="PF02742">
    <property type="entry name" value="Fe_dep_repr_C"/>
    <property type="match status" value="1"/>
</dbReference>
<evidence type="ECO:0000256" key="12">
    <source>
        <dbReference type="ARBA" id="ARBA00032593"/>
    </source>
</evidence>
<dbReference type="AlphaFoldDB" id="A0A381J4V8"/>
<dbReference type="SUPFAM" id="SSF46785">
    <property type="entry name" value="Winged helix' DNA-binding domain"/>
    <property type="match status" value="1"/>
</dbReference>
<evidence type="ECO:0000256" key="7">
    <source>
        <dbReference type="ARBA" id="ARBA00023015"/>
    </source>
</evidence>
<dbReference type="InterPro" id="IPR038157">
    <property type="entry name" value="FeoA_core_dom"/>
</dbReference>
<dbReference type="SMART" id="SM00899">
    <property type="entry name" value="FeoA"/>
    <property type="match status" value="1"/>
</dbReference>
<evidence type="ECO:0000256" key="10">
    <source>
        <dbReference type="ARBA" id="ARBA00023163"/>
    </source>
</evidence>
<dbReference type="InterPro" id="IPR036421">
    <property type="entry name" value="Fe_dep_repressor_sf"/>
</dbReference>
<name>A0A381J4V8_9CLOT</name>
<keyword evidence="8" id="KW-0238">DNA-binding</keyword>
<evidence type="ECO:0000259" key="13">
    <source>
        <dbReference type="PROSITE" id="PS50944"/>
    </source>
</evidence>
<dbReference type="SUPFAM" id="SSF50037">
    <property type="entry name" value="C-terminal domain of transcriptional repressors"/>
    <property type="match status" value="1"/>
</dbReference>
<evidence type="ECO:0000256" key="9">
    <source>
        <dbReference type="ARBA" id="ARBA00023159"/>
    </source>
</evidence>
<dbReference type="OrthoDB" id="9791355at2"/>
<dbReference type="InterPro" id="IPR007167">
    <property type="entry name" value="Fe-transptr_FeoA-like"/>
</dbReference>
<dbReference type="PANTHER" id="PTHR33238:SF11">
    <property type="entry name" value="TRANSCRIPTIONAL REGULATOR MNTR"/>
    <property type="match status" value="1"/>
</dbReference>
<dbReference type="InterPro" id="IPR036390">
    <property type="entry name" value="WH_DNA-bd_sf"/>
</dbReference>
<dbReference type="Gene3D" id="1.10.10.10">
    <property type="entry name" value="Winged helix-like DNA-binding domain superfamily/Winged helix DNA-binding domain"/>
    <property type="match status" value="1"/>
</dbReference>
<keyword evidence="4" id="KW-0963">Cytoplasm</keyword>
<keyword evidence="9" id="KW-0010">Activator</keyword>
<keyword evidence="10" id="KW-0804">Transcription</keyword>
<evidence type="ECO:0000256" key="2">
    <source>
        <dbReference type="ARBA" id="ARBA00007871"/>
    </source>
</evidence>
<keyword evidence="15" id="KW-1185">Reference proteome</keyword>
<dbReference type="InterPro" id="IPR036388">
    <property type="entry name" value="WH-like_DNA-bd_sf"/>
</dbReference>
<dbReference type="InterPro" id="IPR001367">
    <property type="entry name" value="Fe_dep_repressor"/>
</dbReference>
<evidence type="ECO:0000256" key="11">
    <source>
        <dbReference type="ARBA" id="ARBA00023211"/>
    </source>
</evidence>
<accession>A0A381J4V8</accession>
<dbReference type="InterPro" id="IPR022687">
    <property type="entry name" value="HTH_DTXR"/>
</dbReference>
<proteinExistence type="inferred from homology"/>
<dbReference type="GO" id="GO:0046914">
    <property type="term" value="F:transition metal ion binding"/>
    <property type="evidence" value="ECO:0007669"/>
    <property type="project" value="InterPro"/>
</dbReference>
<dbReference type="Gene3D" id="1.10.60.10">
    <property type="entry name" value="Iron dependent repressor, metal binding and dimerisation domain"/>
    <property type="match status" value="1"/>
</dbReference>
<dbReference type="GO" id="GO:0003700">
    <property type="term" value="F:DNA-binding transcription factor activity"/>
    <property type="evidence" value="ECO:0007669"/>
    <property type="project" value="InterPro"/>
</dbReference>
<dbReference type="InterPro" id="IPR022689">
    <property type="entry name" value="Iron_dep_repressor"/>
</dbReference>
<keyword evidence="11" id="KW-0464">Manganese</keyword>
<dbReference type="InterPro" id="IPR050536">
    <property type="entry name" value="DtxR_MntR_Metal-Reg"/>
</dbReference>
<dbReference type="InterPro" id="IPR008988">
    <property type="entry name" value="Transcriptional_repressor_C"/>
</dbReference>
<dbReference type="Proteomes" id="UP000254664">
    <property type="component" value="Unassembled WGS sequence"/>
</dbReference>
<dbReference type="Gene3D" id="2.30.30.90">
    <property type="match status" value="1"/>
</dbReference>
<evidence type="ECO:0000256" key="3">
    <source>
        <dbReference type="ARBA" id="ARBA00011738"/>
    </source>
</evidence>
<evidence type="ECO:0000313" key="14">
    <source>
        <dbReference type="EMBL" id="SUY45510.1"/>
    </source>
</evidence>
<reference evidence="14 15" key="1">
    <citation type="submission" date="2018-06" db="EMBL/GenBank/DDBJ databases">
        <authorList>
            <consortium name="Pathogen Informatics"/>
            <person name="Doyle S."/>
        </authorList>
    </citation>
    <scope>NUCLEOTIDE SEQUENCE [LARGE SCALE GENOMIC DNA]</scope>
    <source>
        <strain evidence="14 15">NCTC9836</strain>
    </source>
</reference>
<evidence type="ECO:0000256" key="1">
    <source>
        <dbReference type="ARBA" id="ARBA00004496"/>
    </source>
</evidence>
<dbReference type="SUPFAM" id="SSF47979">
    <property type="entry name" value="Iron-dependent repressor protein, dimerization domain"/>
    <property type="match status" value="1"/>
</dbReference>
<comment type="subunit">
    <text evidence="3">Homodimer.</text>
</comment>
<evidence type="ECO:0000256" key="8">
    <source>
        <dbReference type="ARBA" id="ARBA00023125"/>
    </source>
</evidence>
<dbReference type="Pfam" id="PF04023">
    <property type="entry name" value="FeoA"/>
    <property type="match status" value="1"/>
</dbReference>
<keyword evidence="5" id="KW-0678">Repressor</keyword>